<sequence length="600" mass="66497">MACMKLGSKSDAFHRQGQSWYCTTGLPSDVVVEVGDSTFHLHKFPLLSRSGVMERLIADAASESEVGCVIKLSNIPGGDRTFELVAKFCYGVKLELTATNVVFLRCASENLEMTEEYGEGNLISQTESFLNHIVLRSWKDSLKALQTCDEILPFAEELQIPKRCIESLAVKACTDPNLFNWPVMEHGGMMQSPGGSVLWNGISTGARPKHVSFDWWYEDASSLSLPLYKRLISTMEARGVKQEIVAGSLTSYAKRYLPGVNRRQGSTDSSSNRFMVVGTTATLSEEDQKLLLEEIDGLLPRRKGFIPTKFLFGLLRTAKILRADPTCISNLEKRIGMQLDQATLEDLLMPNFSYSTETLYDVDCVQRILDHFLAAEHADGGRESPSLTPITMVAKLVDGYLAEVAPDVNLKLPKFQALAAAVPDYARPLDDGLYRAIDIYLKSHPWLAESDREQLCRLMDCQKLSLEACTHAAQNERLPLRIIVQVLFFEQLQLRSSIAGCFLVSENLEGGSTTHLRSGSNEGVGGGGWATTVRENQVLKVGMDNMRMRVSELEKECSNMRLEIEKLGGKSKAGGLWAKKLLGIRLKSQMCSAEEGSVKK</sequence>
<keyword evidence="4" id="KW-0175">Coiled coil</keyword>
<dbReference type="EMBL" id="AUSU01000384">
    <property type="protein sequence ID" value="EPS73600.1"/>
    <property type="molecule type" value="Genomic_DNA"/>
</dbReference>
<dbReference type="OrthoDB" id="624345at2759"/>
<feature type="domain" description="NPH3" evidence="6">
    <location>
        <begin position="214"/>
        <end position="493"/>
    </location>
</feature>
<dbReference type="GO" id="GO:0016567">
    <property type="term" value="P:protein ubiquitination"/>
    <property type="evidence" value="ECO:0007669"/>
    <property type="project" value="UniProtKB-UniPathway"/>
</dbReference>
<feature type="non-terminal residue" evidence="7">
    <location>
        <position position="600"/>
    </location>
</feature>
<dbReference type="AlphaFoldDB" id="S8D2G9"/>
<evidence type="ECO:0000313" key="8">
    <source>
        <dbReference type="Proteomes" id="UP000015453"/>
    </source>
</evidence>
<evidence type="ECO:0000256" key="1">
    <source>
        <dbReference type="ARBA" id="ARBA00004906"/>
    </source>
</evidence>
<evidence type="ECO:0000256" key="4">
    <source>
        <dbReference type="SAM" id="Coils"/>
    </source>
</evidence>
<dbReference type="PROSITE" id="PS51649">
    <property type="entry name" value="NPH3"/>
    <property type="match status" value="1"/>
</dbReference>
<dbReference type="Pfam" id="PF03000">
    <property type="entry name" value="NPH3"/>
    <property type="match status" value="1"/>
</dbReference>
<dbReference type="CDD" id="cd18312">
    <property type="entry name" value="BTB_POZ_NPY3-like"/>
    <property type="match status" value="1"/>
</dbReference>
<evidence type="ECO:0000259" key="5">
    <source>
        <dbReference type="PROSITE" id="PS50097"/>
    </source>
</evidence>
<evidence type="ECO:0000256" key="2">
    <source>
        <dbReference type="ARBA" id="ARBA00022786"/>
    </source>
</evidence>
<dbReference type="UniPathway" id="UPA00143"/>
<evidence type="ECO:0000313" key="7">
    <source>
        <dbReference type="EMBL" id="EPS73600.1"/>
    </source>
</evidence>
<gene>
    <name evidence="7" type="ORF">M569_01153</name>
</gene>
<comment type="caution">
    <text evidence="7">The sequence shown here is derived from an EMBL/GenBank/DDBJ whole genome shotgun (WGS) entry which is preliminary data.</text>
</comment>
<comment type="pathway">
    <text evidence="1">Protein modification; protein ubiquitination.</text>
</comment>
<proteinExistence type="inferred from homology"/>
<reference evidence="7 8" key="1">
    <citation type="journal article" date="2013" name="BMC Genomics">
        <title>The miniature genome of a carnivorous plant Genlisea aurea contains a low number of genes and short non-coding sequences.</title>
        <authorList>
            <person name="Leushkin E.V."/>
            <person name="Sutormin R.A."/>
            <person name="Nabieva E.R."/>
            <person name="Penin A.A."/>
            <person name="Kondrashov A.S."/>
            <person name="Logacheva M.D."/>
        </authorList>
    </citation>
    <scope>NUCLEOTIDE SEQUENCE [LARGE SCALE GENOMIC DNA]</scope>
</reference>
<dbReference type="InterPro" id="IPR027356">
    <property type="entry name" value="NPH3_dom"/>
</dbReference>
<dbReference type="InterPro" id="IPR043454">
    <property type="entry name" value="NPH3/RPT2-like"/>
</dbReference>
<organism evidence="7 8">
    <name type="scientific">Genlisea aurea</name>
    <dbReference type="NCBI Taxonomy" id="192259"/>
    <lineage>
        <taxon>Eukaryota</taxon>
        <taxon>Viridiplantae</taxon>
        <taxon>Streptophyta</taxon>
        <taxon>Embryophyta</taxon>
        <taxon>Tracheophyta</taxon>
        <taxon>Spermatophyta</taxon>
        <taxon>Magnoliopsida</taxon>
        <taxon>eudicotyledons</taxon>
        <taxon>Gunneridae</taxon>
        <taxon>Pentapetalae</taxon>
        <taxon>asterids</taxon>
        <taxon>lamiids</taxon>
        <taxon>Lamiales</taxon>
        <taxon>Lentibulariaceae</taxon>
        <taxon>Genlisea</taxon>
    </lineage>
</organism>
<dbReference type="Proteomes" id="UP000015453">
    <property type="component" value="Unassembled WGS sequence"/>
</dbReference>
<dbReference type="InterPro" id="IPR011333">
    <property type="entry name" value="SKP1/BTB/POZ_sf"/>
</dbReference>
<accession>S8D2G9</accession>
<dbReference type="SUPFAM" id="SSF54695">
    <property type="entry name" value="POZ domain"/>
    <property type="match status" value="1"/>
</dbReference>
<name>S8D2G9_9LAMI</name>
<evidence type="ECO:0000256" key="3">
    <source>
        <dbReference type="PROSITE-ProRule" id="PRU00982"/>
    </source>
</evidence>
<evidence type="ECO:0000259" key="6">
    <source>
        <dbReference type="PROSITE" id="PS51649"/>
    </source>
</evidence>
<dbReference type="PANTHER" id="PTHR32370">
    <property type="entry name" value="OS12G0117600 PROTEIN"/>
    <property type="match status" value="1"/>
</dbReference>
<dbReference type="InterPro" id="IPR000210">
    <property type="entry name" value="BTB/POZ_dom"/>
</dbReference>
<protein>
    <submittedName>
        <fullName evidence="7">Uncharacterized protein</fullName>
    </submittedName>
</protein>
<dbReference type="Pfam" id="PF00651">
    <property type="entry name" value="BTB"/>
    <property type="match status" value="1"/>
</dbReference>
<keyword evidence="8" id="KW-1185">Reference proteome</keyword>
<comment type="similarity">
    <text evidence="3">Belongs to the NPH3 family.</text>
</comment>
<feature type="coiled-coil region" evidence="4">
    <location>
        <begin position="536"/>
        <end position="570"/>
    </location>
</feature>
<feature type="domain" description="BTB" evidence="5">
    <location>
        <begin position="28"/>
        <end position="98"/>
    </location>
</feature>
<dbReference type="PROSITE" id="PS50097">
    <property type="entry name" value="BTB"/>
    <property type="match status" value="1"/>
</dbReference>
<keyword evidence="2" id="KW-0833">Ubl conjugation pathway</keyword>
<dbReference type="Gene3D" id="3.30.710.10">
    <property type="entry name" value="Potassium Channel Kv1.1, Chain A"/>
    <property type="match status" value="1"/>
</dbReference>